<dbReference type="EMBL" id="PQFF01000009">
    <property type="protein sequence ID" value="RHZ89780.1"/>
    <property type="molecule type" value="Genomic_DNA"/>
</dbReference>
<sequence>MFEICVTAPSSNARRNIPRSIYIPFHNHITPCTCKLLVYNNGSKPYIIFNYINLFNSIADAINNYIGNFFRINSLFNKIVLLIAAKQSCPLNVC</sequence>
<protein>
    <submittedName>
        <fullName evidence="1">Uncharacterized protein</fullName>
    </submittedName>
</protein>
<dbReference type="Proteomes" id="UP000266861">
    <property type="component" value="Unassembled WGS sequence"/>
</dbReference>
<evidence type="ECO:0000313" key="1">
    <source>
        <dbReference type="EMBL" id="RHZ89780.1"/>
    </source>
</evidence>
<comment type="caution">
    <text evidence="1">The sequence shown here is derived from an EMBL/GenBank/DDBJ whole genome shotgun (WGS) entry which is preliminary data.</text>
</comment>
<evidence type="ECO:0000313" key="2">
    <source>
        <dbReference type="Proteomes" id="UP000266861"/>
    </source>
</evidence>
<proteinExistence type="predicted"/>
<dbReference type="AlphaFoldDB" id="A0A397JZ78"/>
<organism evidence="1 2">
    <name type="scientific">Diversispora epigaea</name>
    <dbReference type="NCBI Taxonomy" id="1348612"/>
    <lineage>
        <taxon>Eukaryota</taxon>
        <taxon>Fungi</taxon>
        <taxon>Fungi incertae sedis</taxon>
        <taxon>Mucoromycota</taxon>
        <taxon>Glomeromycotina</taxon>
        <taxon>Glomeromycetes</taxon>
        <taxon>Diversisporales</taxon>
        <taxon>Diversisporaceae</taxon>
        <taxon>Diversispora</taxon>
    </lineage>
</organism>
<keyword evidence="2" id="KW-1185">Reference proteome</keyword>
<accession>A0A397JZ78</accession>
<gene>
    <name evidence="1" type="ORF">Glove_11g43</name>
</gene>
<reference evidence="1 2" key="1">
    <citation type="submission" date="2018-08" db="EMBL/GenBank/DDBJ databases">
        <title>Genome and evolution of the arbuscular mycorrhizal fungus Diversispora epigaea (formerly Glomus versiforme) and its bacterial endosymbionts.</title>
        <authorList>
            <person name="Sun X."/>
            <person name="Fei Z."/>
            <person name="Harrison M."/>
        </authorList>
    </citation>
    <scope>NUCLEOTIDE SEQUENCE [LARGE SCALE GENOMIC DNA]</scope>
    <source>
        <strain evidence="1 2">IT104</strain>
    </source>
</reference>
<name>A0A397JZ78_9GLOM</name>